<comment type="function">
    <text evidence="6">Part of the phosphoribosylformylglycinamidine synthase complex involved in the purines biosynthetic pathway. Catalyzes the ATP-dependent conversion of formylglycinamide ribonucleotide (FGAR) and glutamine to yield formylglycinamidine ribonucleotide (FGAM) and glutamate. The FGAM synthase complex is composed of three subunits. PurQ produces an ammonia molecule by converting glutamine to glutamate. PurL transfers the ammonia molecule to FGAR to form FGAM in an ATP-dependent manner. PurS interacts with PurQ and PurL and is thought to assist in the transfer of the ammonia molecule from PurQ to PurL.</text>
</comment>
<sequence>MFLAKVHVSLKPTVNDPQGLTIAHALGRLDFDSVDSVRAGKYFEVKIDSTDQSAAEADVKSMCEKLLANPVIETFTYELESI</sequence>
<dbReference type="Pfam" id="PF02700">
    <property type="entry name" value="PurS"/>
    <property type="match status" value="1"/>
</dbReference>
<reference evidence="9 10" key="1">
    <citation type="submission" date="2019-11" db="EMBL/GenBank/DDBJ databases">
        <authorList>
            <person name="Cho J.-C."/>
        </authorList>
    </citation>
    <scope>NUCLEOTIDE SEQUENCE [LARGE SCALE GENOMIC DNA]</scope>
    <source>
        <strain evidence="8 9">JH1073</strain>
        <strain evidence="7 10">JH702</strain>
    </source>
</reference>
<dbReference type="GO" id="GO:0004642">
    <property type="term" value="F:phosphoribosylformylglycinamidine synthase activity"/>
    <property type="evidence" value="ECO:0007669"/>
    <property type="project" value="UniProtKB-UniRule"/>
</dbReference>
<dbReference type="RefSeq" id="WP_342822907.1">
    <property type="nucleotide sequence ID" value="NZ_CP046146.1"/>
</dbReference>
<comment type="subcellular location">
    <subcellularLocation>
        <location evidence="6">Cytoplasm</location>
    </subcellularLocation>
</comment>
<dbReference type="GO" id="GO:0005737">
    <property type="term" value="C:cytoplasm"/>
    <property type="evidence" value="ECO:0007669"/>
    <property type="project" value="UniProtKB-SubCell"/>
</dbReference>
<comment type="pathway">
    <text evidence="6">Purine metabolism; IMP biosynthesis via de novo pathway; 5-amino-1-(5-phospho-D-ribosyl)imidazole from N(2)-formyl-N(1)-(5-phospho-D-ribosyl)glycinamide: step 1/2.</text>
</comment>
<keyword evidence="5 6" id="KW-0067">ATP-binding</keyword>
<evidence type="ECO:0000256" key="3">
    <source>
        <dbReference type="ARBA" id="ARBA00022741"/>
    </source>
</evidence>
<organism evidence="8 9">
    <name type="scientific">Candidatus Lucifugimonas marina</name>
    <dbReference type="NCBI Taxonomy" id="3038979"/>
    <lineage>
        <taxon>Bacteria</taxon>
        <taxon>Bacillati</taxon>
        <taxon>Chloroflexota</taxon>
        <taxon>Dehalococcoidia</taxon>
        <taxon>SAR202 cluster</taxon>
        <taxon>Candidatus Lucifugimonadales</taxon>
        <taxon>Candidatus Lucifugimonadaceae</taxon>
        <taxon>Candidatus Lucifugimonas</taxon>
    </lineage>
</organism>
<keyword evidence="2 6" id="KW-0436">Ligase</keyword>
<evidence type="ECO:0000256" key="2">
    <source>
        <dbReference type="ARBA" id="ARBA00022598"/>
    </source>
</evidence>
<dbReference type="Gene3D" id="3.30.1280.10">
    <property type="entry name" value="Phosphoribosylformylglycinamidine synthase subunit PurS"/>
    <property type="match status" value="1"/>
</dbReference>
<dbReference type="EMBL" id="WMBE01000001">
    <property type="protein sequence ID" value="MDG0865942.1"/>
    <property type="molecule type" value="Genomic_DNA"/>
</dbReference>
<dbReference type="HAMAP" id="MF_01926">
    <property type="entry name" value="PurS"/>
    <property type="match status" value="1"/>
</dbReference>
<evidence type="ECO:0000256" key="5">
    <source>
        <dbReference type="ARBA" id="ARBA00022840"/>
    </source>
</evidence>
<keyword evidence="1 6" id="KW-0963">Cytoplasm</keyword>
<dbReference type="SUPFAM" id="SSF82697">
    <property type="entry name" value="PurS-like"/>
    <property type="match status" value="1"/>
</dbReference>
<evidence type="ECO:0000313" key="8">
    <source>
        <dbReference type="EMBL" id="WFG39329.1"/>
    </source>
</evidence>
<comment type="subunit">
    <text evidence="6">Part of the FGAM synthase complex composed of 1 PurL, 1 PurQ and 2 PurS subunits.</text>
</comment>
<protein>
    <recommendedName>
        <fullName evidence="6">Phosphoribosylformylglycinamidine synthase subunit PurS</fullName>
        <shortName evidence="6">FGAM synthase</shortName>
        <ecNumber evidence="6">6.3.5.3</ecNumber>
    </recommendedName>
    <alternativeName>
        <fullName evidence="6">Formylglycinamide ribonucleotide amidotransferase subunit III</fullName>
        <shortName evidence="6">FGAR amidotransferase III</shortName>
        <shortName evidence="6">FGAR-AT III</shortName>
    </alternativeName>
    <alternativeName>
        <fullName evidence="6">Phosphoribosylformylglycinamidine synthase subunit III</fullName>
    </alternativeName>
</protein>
<name>A0AAJ5ZFU5_9CHLR</name>
<dbReference type="NCBIfam" id="TIGR00302">
    <property type="entry name" value="phosphoribosylformylglycinamidine synthase subunit PurS"/>
    <property type="match status" value="1"/>
</dbReference>
<comment type="similarity">
    <text evidence="6">Belongs to the PurS family.</text>
</comment>
<comment type="catalytic activity">
    <reaction evidence="6">
        <text>N(2)-formyl-N(1)-(5-phospho-beta-D-ribosyl)glycinamide + L-glutamine + ATP + H2O = 2-formamido-N(1)-(5-O-phospho-beta-D-ribosyl)acetamidine + L-glutamate + ADP + phosphate + H(+)</text>
        <dbReference type="Rhea" id="RHEA:17129"/>
        <dbReference type="ChEBI" id="CHEBI:15377"/>
        <dbReference type="ChEBI" id="CHEBI:15378"/>
        <dbReference type="ChEBI" id="CHEBI:29985"/>
        <dbReference type="ChEBI" id="CHEBI:30616"/>
        <dbReference type="ChEBI" id="CHEBI:43474"/>
        <dbReference type="ChEBI" id="CHEBI:58359"/>
        <dbReference type="ChEBI" id="CHEBI:147286"/>
        <dbReference type="ChEBI" id="CHEBI:147287"/>
        <dbReference type="ChEBI" id="CHEBI:456216"/>
        <dbReference type="EC" id="6.3.5.3"/>
    </reaction>
</comment>
<dbReference type="InterPro" id="IPR003850">
    <property type="entry name" value="PurS"/>
</dbReference>
<keyword evidence="4 6" id="KW-0658">Purine biosynthesis</keyword>
<dbReference type="EC" id="6.3.5.3" evidence="6"/>
<evidence type="ECO:0000256" key="1">
    <source>
        <dbReference type="ARBA" id="ARBA00022490"/>
    </source>
</evidence>
<proteinExistence type="inferred from homology"/>
<gene>
    <name evidence="6 8" type="primary">purS</name>
    <name evidence="7" type="ORF">GKO46_02505</name>
    <name evidence="8" type="ORF">GKO48_06755</name>
</gene>
<evidence type="ECO:0000313" key="10">
    <source>
        <dbReference type="Proteomes" id="UP001321249"/>
    </source>
</evidence>
<evidence type="ECO:0000256" key="6">
    <source>
        <dbReference type="HAMAP-Rule" id="MF_01926"/>
    </source>
</evidence>
<keyword evidence="9" id="KW-1185">Reference proteome</keyword>
<reference evidence="9" key="3">
    <citation type="submission" date="2023-06" db="EMBL/GenBank/DDBJ databases">
        <title>Pangenomics reveal diversification of enzyme families and niche specialization in globally abundant SAR202 bacteria.</title>
        <authorList>
            <person name="Saw J.H.W."/>
        </authorList>
    </citation>
    <scope>NUCLEOTIDE SEQUENCE [LARGE SCALE GENOMIC DNA]</scope>
    <source>
        <strain evidence="9">JH1073</strain>
    </source>
</reference>
<keyword evidence="3 6" id="KW-0547">Nucleotide-binding</keyword>
<dbReference type="PANTHER" id="PTHR34696:SF1">
    <property type="entry name" value="PHOSPHORIBOSYLFORMYLGLYCINAMIDINE SYNTHASE SUBUNIT PURS"/>
    <property type="match status" value="1"/>
</dbReference>
<dbReference type="Proteomes" id="UP001219901">
    <property type="component" value="Chromosome"/>
</dbReference>
<dbReference type="GO" id="GO:0005524">
    <property type="term" value="F:ATP binding"/>
    <property type="evidence" value="ECO:0007669"/>
    <property type="project" value="UniProtKB-UniRule"/>
</dbReference>
<reference evidence="8" key="2">
    <citation type="journal article" date="2023" name="Nat. Commun.">
        <title>Cultivation of marine bacteria of the SAR202 clade.</title>
        <authorList>
            <person name="Lim Y."/>
            <person name="Seo J.H."/>
            <person name="Giovannoni S.J."/>
            <person name="Kang I."/>
            <person name="Cho J.C."/>
        </authorList>
    </citation>
    <scope>NUCLEOTIDE SEQUENCE</scope>
    <source>
        <strain evidence="8">JH1073</strain>
    </source>
</reference>
<dbReference type="EMBL" id="CP046147">
    <property type="protein sequence ID" value="WFG39329.1"/>
    <property type="molecule type" value="Genomic_DNA"/>
</dbReference>
<dbReference type="Proteomes" id="UP001321249">
    <property type="component" value="Unassembled WGS sequence"/>
</dbReference>
<dbReference type="PANTHER" id="PTHR34696">
    <property type="entry name" value="PHOSPHORIBOSYLFORMYLGLYCINAMIDINE SYNTHASE SUBUNIT PURS"/>
    <property type="match status" value="1"/>
</dbReference>
<dbReference type="GO" id="GO:0006189">
    <property type="term" value="P:'de novo' IMP biosynthetic process"/>
    <property type="evidence" value="ECO:0007669"/>
    <property type="project" value="UniProtKB-UniRule"/>
</dbReference>
<evidence type="ECO:0000313" key="7">
    <source>
        <dbReference type="EMBL" id="MDG0865942.1"/>
    </source>
</evidence>
<evidence type="ECO:0000313" key="9">
    <source>
        <dbReference type="Proteomes" id="UP001219901"/>
    </source>
</evidence>
<dbReference type="InterPro" id="IPR036604">
    <property type="entry name" value="PurS-like_sf"/>
</dbReference>
<dbReference type="AlphaFoldDB" id="A0AAJ5ZFU5"/>
<accession>A0AAJ5ZFU5</accession>
<evidence type="ECO:0000256" key="4">
    <source>
        <dbReference type="ARBA" id="ARBA00022755"/>
    </source>
</evidence>
<dbReference type="NCBIfam" id="NF004630">
    <property type="entry name" value="PRK05974.1"/>
    <property type="match status" value="1"/>
</dbReference>